<sequence>MSGISFNDNSKGLLKNTTEKFQAVIGKKNLENAYLVHTLITKGFRDQKYASQYEALHPETIARKEKKGLDPRFLIEGDKNKSEDLWRSFEVAKLGKYEAIVGTNAQYARAQELGYEAGGISKRPVLGPSIEDGYEQFKENYENGMREFMKQ</sequence>
<dbReference type="RefSeq" id="WP_004485057.1">
    <property type="nucleotide sequence ID" value="NZ_AHON02000063.1"/>
</dbReference>
<gene>
    <name evidence="1" type="ORF">LEP1GSC179_3003</name>
</gene>
<dbReference type="AlphaFoldDB" id="A0A0E2BBN1"/>
<proteinExistence type="predicted"/>
<keyword evidence="2" id="KW-1185">Reference proteome</keyword>
<name>A0A0E2BBN1_9LEPT</name>
<organism evidence="1 2">
    <name type="scientific">Leptospira santarosai str. MOR084</name>
    <dbReference type="NCBI Taxonomy" id="1049984"/>
    <lineage>
        <taxon>Bacteria</taxon>
        <taxon>Pseudomonadati</taxon>
        <taxon>Spirochaetota</taxon>
        <taxon>Spirochaetia</taxon>
        <taxon>Leptospirales</taxon>
        <taxon>Leptospiraceae</taxon>
        <taxon>Leptospira</taxon>
    </lineage>
</organism>
<dbReference type="Proteomes" id="UP000006329">
    <property type="component" value="Unassembled WGS sequence"/>
</dbReference>
<reference evidence="1" key="1">
    <citation type="submission" date="2012-10" db="EMBL/GenBank/DDBJ databases">
        <authorList>
            <person name="Harkins D.M."/>
            <person name="Durkin A.S."/>
            <person name="Brinkac L.M."/>
            <person name="Haft D.H."/>
            <person name="Selengut J.D."/>
            <person name="Sanka R."/>
            <person name="DePew J."/>
            <person name="Purushe J."/>
            <person name="Matthias M.A."/>
            <person name="Vinetz J.M."/>
            <person name="Sutton G.G."/>
            <person name="Nierman W.C."/>
            <person name="Fouts D.E."/>
        </authorList>
    </citation>
    <scope>NUCLEOTIDE SEQUENCE [LARGE SCALE GENOMIC DNA]</scope>
    <source>
        <strain evidence="1">MOR084</strain>
    </source>
</reference>
<comment type="caution">
    <text evidence="1">The sequence shown here is derived from an EMBL/GenBank/DDBJ whole genome shotgun (WGS) entry which is preliminary data.</text>
</comment>
<evidence type="ECO:0000313" key="1">
    <source>
        <dbReference type="EMBL" id="EKO32623.1"/>
    </source>
</evidence>
<evidence type="ECO:0000313" key="2">
    <source>
        <dbReference type="Proteomes" id="UP000006329"/>
    </source>
</evidence>
<protein>
    <recommendedName>
        <fullName evidence="3">Phage virion morphogenesis family protein</fullName>
    </recommendedName>
</protein>
<evidence type="ECO:0008006" key="3">
    <source>
        <dbReference type="Google" id="ProtNLM"/>
    </source>
</evidence>
<accession>A0A0E2BBN1</accession>
<dbReference type="EMBL" id="AHON02000063">
    <property type="protein sequence ID" value="EKO32623.1"/>
    <property type="molecule type" value="Genomic_DNA"/>
</dbReference>